<reference evidence="4 5" key="1">
    <citation type="submission" date="2012-10" db="EMBL/GenBank/DDBJ databases">
        <authorList>
            <person name="Zafar N."/>
            <person name="Inman J."/>
            <person name="Hall N."/>
            <person name="Lorenzi H."/>
            <person name="Caler E."/>
        </authorList>
    </citation>
    <scope>NUCLEOTIDE SEQUENCE [LARGE SCALE GENOMIC DNA]</scope>
    <source>
        <strain evidence="4 5">IP1</strain>
    </source>
</reference>
<evidence type="ECO:0000259" key="3">
    <source>
        <dbReference type="PROSITE" id="PS50002"/>
    </source>
</evidence>
<dbReference type="AlphaFoldDB" id="A0A0A1U8E2"/>
<name>A0A0A1U8E2_ENTIV</name>
<evidence type="ECO:0000256" key="1">
    <source>
        <dbReference type="ARBA" id="ARBA00022443"/>
    </source>
</evidence>
<dbReference type="Proteomes" id="UP000014680">
    <property type="component" value="Unassembled WGS sequence"/>
</dbReference>
<dbReference type="VEuPathDB" id="AmoebaDB:EIN_268570"/>
<proteinExistence type="predicted"/>
<dbReference type="InterPro" id="IPR036028">
    <property type="entry name" value="SH3-like_dom_sf"/>
</dbReference>
<gene>
    <name evidence="4" type="ORF">EIN_268570</name>
</gene>
<evidence type="ECO:0000256" key="2">
    <source>
        <dbReference type="PROSITE-ProRule" id="PRU00192"/>
    </source>
</evidence>
<dbReference type="KEGG" id="eiv:EIN_268570"/>
<dbReference type="GeneID" id="14890107"/>
<dbReference type="PROSITE" id="PS50002">
    <property type="entry name" value="SH3"/>
    <property type="match status" value="1"/>
</dbReference>
<evidence type="ECO:0000313" key="5">
    <source>
        <dbReference type="Proteomes" id="UP000014680"/>
    </source>
</evidence>
<dbReference type="Pfam" id="PF14604">
    <property type="entry name" value="SH3_9"/>
    <property type="match status" value="1"/>
</dbReference>
<dbReference type="SMART" id="SM00326">
    <property type="entry name" value="SH3"/>
    <property type="match status" value="1"/>
</dbReference>
<dbReference type="InterPro" id="IPR050384">
    <property type="entry name" value="Endophilin_SH3RF"/>
</dbReference>
<sequence length="383" mass="44808">MLSDVERKVYQIKSAAKWAEKSTDVDFNEVYSVTQSNYEKIIATLLKLRHYNISLKENIQKKLELAHAMVELSEENIELNTIATKYVTTCQCLSLGLDDCLNQEEEHIFWQLRDYTEQYKVLEQRLLLLNKRHIDMDRFHNSYAANIMKKKPSKSITLSKAKYEQARDFFFYLRNEMIDDMKKMNDNFKKIVEPLFVQIFRSDLLTRDFQVETLRSWENFLPSLKEKVIEVTWLITPDQSSCVLPEVIYEKRKDDINRGGYNLKATKMVVENALISPDYITDIPMMPINETPQEHTQAINSIQPSPTQIIEVVETNTADTLKQSTPQPQRYRVLYDYEATEDDEVSLKKDDIVLVYVKSGDWWEGEVNGLHGLVPSNFLFAVD</sequence>
<dbReference type="Gene3D" id="2.30.30.40">
    <property type="entry name" value="SH3 Domains"/>
    <property type="match status" value="1"/>
</dbReference>
<dbReference type="EMBL" id="KB206479">
    <property type="protein sequence ID" value="ELP91101.1"/>
    <property type="molecule type" value="Genomic_DNA"/>
</dbReference>
<keyword evidence="1 2" id="KW-0728">SH3 domain</keyword>
<dbReference type="InterPro" id="IPR001452">
    <property type="entry name" value="SH3_domain"/>
</dbReference>
<dbReference type="PANTHER" id="PTHR14167:SF116">
    <property type="entry name" value="CAP, ISOFORM AC"/>
    <property type="match status" value="1"/>
</dbReference>
<dbReference type="CDD" id="cd07307">
    <property type="entry name" value="BAR"/>
    <property type="match status" value="1"/>
</dbReference>
<dbReference type="PRINTS" id="PR00452">
    <property type="entry name" value="SH3DOMAIN"/>
</dbReference>
<dbReference type="CDD" id="cd00174">
    <property type="entry name" value="SH3"/>
    <property type="match status" value="1"/>
</dbReference>
<dbReference type="SUPFAM" id="SSF103657">
    <property type="entry name" value="BAR/IMD domain-like"/>
    <property type="match status" value="1"/>
</dbReference>
<keyword evidence="5" id="KW-1185">Reference proteome</keyword>
<dbReference type="SUPFAM" id="SSF50044">
    <property type="entry name" value="SH3-domain"/>
    <property type="match status" value="1"/>
</dbReference>
<dbReference type="PANTHER" id="PTHR14167">
    <property type="entry name" value="SH3 DOMAIN-CONTAINING"/>
    <property type="match status" value="1"/>
</dbReference>
<feature type="domain" description="SH3" evidence="3">
    <location>
        <begin position="326"/>
        <end position="383"/>
    </location>
</feature>
<dbReference type="RefSeq" id="XP_004257872.1">
    <property type="nucleotide sequence ID" value="XM_004257824.1"/>
</dbReference>
<accession>A0A0A1U8E2</accession>
<dbReference type="OrthoDB" id="207120at2759"/>
<organism evidence="4 5">
    <name type="scientific">Entamoeba invadens IP1</name>
    <dbReference type="NCBI Taxonomy" id="370355"/>
    <lineage>
        <taxon>Eukaryota</taxon>
        <taxon>Amoebozoa</taxon>
        <taxon>Evosea</taxon>
        <taxon>Archamoebae</taxon>
        <taxon>Mastigamoebida</taxon>
        <taxon>Entamoebidae</taxon>
        <taxon>Entamoeba</taxon>
    </lineage>
</organism>
<dbReference type="OMA" id="YLRNEMI"/>
<protein>
    <submittedName>
        <fullName evidence="4">Dab2-interacting protein, putative</fullName>
    </submittedName>
</protein>
<evidence type="ECO:0000313" key="4">
    <source>
        <dbReference type="EMBL" id="ELP91101.1"/>
    </source>
</evidence>
<dbReference type="InterPro" id="IPR027267">
    <property type="entry name" value="AH/BAR_dom_sf"/>
</dbReference>
<dbReference type="Gene3D" id="1.20.1270.60">
    <property type="entry name" value="Arfaptin homology (AH) domain/BAR domain"/>
    <property type="match status" value="1"/>
</dbReference>